<evidence type="ECO:0000256" key="1">
    <source>
        <dbReference type="SAM" id="Phobius"/>
    </source>
</evidence>
<name>A0ABT6KK65_9MICO</name>
<dbReference type="Proteomes" id="UP001160142">
    <property type="component" value="Unassembled WGS sequence"/>
</dbReference>
<evidence type="ECO:0000313" key="3">
    <source>
        <dbReference type="EMBL" id="MDH6180390.1"/>
    </source>
</evidence>
<dbReference type="InterPro" id="IPR002102">
    <property type="entry name" value="Cohesin_dom"/>
</dbReference>
<keyword evidence="1" id="KW-0812">Transmembrane</keyword>
<feature type="domain" description="Cohesin" evidence="2">
    <location>
        <begin position="47"/>
        <end position="165"/>
    </location>
</feature>
<dbReference type="InterPro" id="IPR006311">
    <property type="entry name" value="TAT_signal"/>
</dbReference>
<dbReference type="PROSITE" id="PS51318">
    <property type="entry name" value="TAT"/>
    <property type="match status" value="1"/>
</dbReference>
<sequence>MNPAHTTRTRRRTAVIAGALGLGLALVGVIPAAAAPTVGTVTLGLSATTLEIGDTVTATATLPATTDVFAYEVTFAFDAELFEYVDDSATGPDGGFDAVTEGDGTITVTHTRLGTSPALSGDLVVTADFEAISDGETTIEIPAITLVDSESATTPLEDAASAEVTIEADEVVVPSPSPSPSASAGAGDGEGGPLAFTGSTLASNIAIIVVVALAALTLGFVLVRRRIAGTR</sequence>
<evidence type="ECO:0000259" key="2">
    <source>
        <dbReference type="Pfam" id="PF00963"/>
    </source>
</evidence>
<keyword evidence="1" id="KW-0472">Membrane</keyword>
<proteinExistence type="predicted"/>
<feature type="transmembrane region" description="Helical" evidence="1">
    <location>
        <begin position="201"/>
        <end position="223"/>
    </location>
</feature>
<dbReference type="EMBL" id="JARXVQ010000001">
    <property type="protein sequence ID" value="MDH6180390.1"/>
    <property type="molecule type" value="Genomic_DNA"/>
</dbReference>
<keyword evidence="1" id="KW-1133">Transmembrane helix</keyword>
<evidence type="ECO:0000313" key="4">
    <source>
        <dbReference type="Proteomes" id="UP001160142"/>
    </source>
</evidence>
<dbReference type="InterPro" id="IPR008965">
    <property type="entry name" value="CBM2/CBM3_carb-bd_dom_sf"/>
</dbReference>
<dbReference type="SUPFAM" id="SSF49384">
    <property type="entry name" value="Carbohydrate-binding domain"/>
    <property type="match status" value="1"/>
</dbReference>
<keyword evidence="4" id="KW-1185">Reference proteome</keyword>
<gene>
    <name evidence="3" type="ORF">M2152_000572</name>
</gene>
<comment type="caution">
    <text evidence="3">The sequence shown here is derived from an EMBL/GenBank/DDBJ whole genome shotgun (WGS) entry which is preliminary data.</text>
</comment>
<protein>
    <recommendedName>
        <fullName evidence="2">Cohesin domain-containing protein</fullName>
    </recommendedName>
</protein>
<accession>A0ABT6KK65</accession>
<dbReference type="CDD" id="cd08547">
    <property type="entry name" value="Type_II_cohesin"/>
    <property type="match status" value="1"/>
</dbReference>
<dbReference type="RefSeq" id="WP_322132745.1">
    <property type="nucleotide sequence ID" value="NZ_CP085036.1"/>
</dbReference>
<dbReference type="Gene3D" id="2.60.40.680">
    <property type="match status" value="1"/>
</dbReference>
<organism evidence="3 4">
    <name type="scientific">Antiquaquibacter oligotrophicus</name>
    <dbReference type="NCBI Taxonomy" id="2880260"/>
    <lineage>
        <taxon>Bacteria</taxon>
        <taxon>Bacillati</taxon>
        <taxon>Actinomycetota</taxon>
        <taxon>Actinomycetes</taxon>
        <taxon>Micrococcales</taxon>
        <taxon>Microbacteriaceae</taxon>
        <taxon>Antiquaquibacter</taxon>
    </lineage>
</organism>
<reference evidence="3 4" key="1">
    <citation type="submission" date="2023-04" db="EMBL/GenBank/DDBJ databases">
        <title>Genome Encyclopedia of Bacteria and Archaea VI: Functional Genomics of Type Strains.</title>
        <authorList>
            <person name="Whitman W."/>
        </authorList>
    </citation>
    <scope>NUCLEOTIDE SEQUENCE [LARGE SCALE GENOMIC DNA]</scope>
    <source>
        <strain evidence="3 4">SG_E_30_P1</strain>
    </source>
</reference>
<dbReference type="Pfam" id="PF00963">
    <property type="entry name" value="Cohesin"/>
    <property type="match status" value="1"/>
</dbReference>